<evidence type="ECO:0000256" key="1">
    <source>
        <dbReference type="SAM" id="MobiDB-lite"/>
    </source>
</evidence>
<dbReference type="Proteomes" id="UP001179952">
    <property type="component" value="Unassembled WGS sequence"/>
</dbReference>
<keyword evidence="3" id="KW-1185">Reference proteome</keyword>
<feature type="region of interest" description="Disordered" evidence="1">
    <location>
        <begin position="1"/>
        <end position="21"/>
    </location>
</feature>
<reference evidence="2" key="2">
    <citation type="submission" date="2023-06" db="EMBL/GenBank/DDBJ databases">
        <authorList>
            <person name="Ma L."/>
            <person name="Liu K.-W."/>
            <person name="Li Z."/>
            <person name="Hsiao Y.-Y."/>
            <person name="Qi Y."/>
            <person name="Fu T."/>
            <person name="Tang G."/>
            <person name="Zhang D."/>
            <person name="Sun W.-H."/>
            <person name="Liu D.-K."/>
            <person name="Li Y."/>
            <person name="Chen G.-Z."/>
            <person name="Liu X.-D."/>
            <person name="Liao X.-Y."/>
            <person name="Jiang Y.-T."/>
            <person name="Yu X."/>
            <person name="Hao Y."/>
            <person name="Huang J."/>
            <person name="Zhao X.-W."/>
            <person name="Ke S."/>
            <person name="Chen Y.-Y."/>
            <person name="Wu W.-L."/>
            <person name="Hsu J.-L."/>
            <person name="Lin Y.-F."/>
            <person name="Huang M.-D."/>
            <person name="Li C.-Y."/>
            <person name="Huang L."/>
            <person name="Wang Z.-W."/>
            <person name="Zhao X."/>
            <person name="Zhong W.-Y."/>
            <person name="Peng D.-H."/>
            <person name="Ahmad S."/>
            <person name="Lan S."/>
            <person name="Zhang J.-S."/>
            <person name="Tsai W.-C."/>
            <person name="Van De Peer Y."/>
            <person name="Liu Z.-J."/>
        </authorList>
    </citation>
    <scope>NUCLEOTIDE SEQUENCE</scope>
    <source>
        <strain evidence="2">SCP</strain>
        <tissue evidence="2">Leaves</tissue>
    </source>
</reference>
<organism evidence="2 3">
    <name type="scientific">Acorus gramineus</name>
    <name type="common">Dwarf sweet flag</name>
    <dbReference type="NCBI Taxonomy" id="55184"/>
    <lineage>
        <taxon>Eukaryota</taxon>
        <taxon>Viridiplantae</taxon>
        <taxon>Streptophyta</taxon>
        <taxon>Embryophyta</taxon>
        <taxon>Tracheophyta</taxon>
        <taxon>Spermatophyta</taxon>
        <taxon>Magnoliopsida</taxon>
        <taxon>Liliopsida</taxon>
        <taxon>Acoraceae</taxon>
        <taxon>Acorus</taxon>
    </lineage>
</organism>
<dbReference type="AlphaFoldDB" id="A0AAV9B2Z6"/>
<sequence>MTPGRVESFSSGCSEPVDCGGAADQGKNSGDFEADLVVFVVGLRDLVEASTNQVADKQMPICDLPSKILCRVINVQLKLRL</sequence>
<protein>
    <submittedName>
        <fullName evidence="2">Auxin response factor 2</fullName>
    </submittedName>
</protein>
<dbReference type="EMBL" id="JAUJYN010000005">
    <property type="protein sequence ID" value="KAK1270424.1"/>
    <property type="molecule type" value="Genomic_DNA"/>
</dbReference>
<gene>
    <name evidence="2" type="ORF">QJS04_geneDACA020921</name>
</gene>
<comment type="caution">
    <text evidence="2">The sequence shown here is derived from an EMBL/GenBank/DDBJ whole genome shotgun (WGS) entry which is preliminary data.</text>
</comment>
<proteinExistence type="predicted"/>
<evidence type="ECO:0000313" key="3">
    <source>
        <dbReference type="Proteomes" id="UP001179952"/>
    </source>
</evidence>
<accession>A0AAV9B2Z6</accession>
<name>A0AAV9B2Z6_ACOGR</name>
<reference evidence="2" key="1">
    <citation type="journal article" date="2023" name="Nat. Commun.">
        <title>Diploid and tetraploid genomes of Acorus and the evolution of monocots.</title>
        <authorList>
            <person name="Ma L."/>
            <person name="Liu K.W."/>
            <person name="Li Z."/>
            <person name="Hsiao Y.Y."/>
            <person name="Qi Y."/>
            <person name="Fu T."/>
            <person name="Tang G.D."/>
            <person name="Zhang D."/>
            <person name="Sun W.H."/>
            <person name="Liu D.K."/>
            <person name="Li Y."/>
            <person name="Chen G.Z."/>
            <person name="Liu X.D."/>
            <person name="Liao X.Y."/>
            <person name="Jiang Y.T."/>
            <person name="Yu X."/>
            <person name="Hao Y."/>
            <person name="Huang J."/>
            <person name="Zhao X.W."/>
            <person name="Ke S."/>
            <person name="Chen Y.Y."/>
            <person name="Wu W.L."/>
            <person name="Hsu J.L."/>
            <person name="Lin Y.F."/>
            <person name="Huang M.D."/>
            <person name="Li C.Y."/>
            <person name="Huang L."/>
            <person name="Wang Z.W."/>
            <person name="Zhao X."/>
            <person name="Zhong W.Y."/>
            <person name="Peng D.H."/>
            <person name="Ahmad S."/>
            <person name="Lan S."/>
            <person name="Zhang J.S."/>
            <person name="Tsai W.C."/>
            <person name="Van de Peer Y."/>
            <person name="Liu Z.J."/>
        </authorList>
    </citation>
    <scope>NUCLEOTIDE SEQUENCE</scope>
    <source>
        <strain evidence="2">SCP</strain>
    </source>
</reference>
<evidence type="ECO:0000313" key="2">
    <source>
        <dbReference type="EMBL" id="KAK1270424.1"/>
    </source>
</evidence>